<proteinExistence type="predicted"/>
<accession>A0A9P8IJY2</accession>
<reference evidence="1" key="1">
    <citation type="submission" date="2021-03" db="EMBL/GenBank/DDBJ databases">
        <title>Comparative genomics and phylogenomic investigation of the class Geoglossomycetes provide insights into ecological specialization and systematics.</title>
        <authorList>
            <person name="Melie T."/>
            <person name="Pirro S."/>
            <person name="Miller A.N."/>
            <person name="Quandt A."/>
        </authorList>
    </citation>
    <scope>NUCLEOTIDE SEQUENCE</scope>
    <source>
        <strain evidence="1">CAQ_001_2017</strain>
    </source>
</reference>
<keyword evidence="2" id="KW-1185">Reference proteome</keyword>
<comment type="caution">
    <text evidence="1">The sequence shown here is derived from an EMBL/GenBank/DDBJ whole genome shotgun (WGS) entry which is preliminary data.</text>
</comment>
<evidence type="ECO:0000313" key="1">
    <source>
        <dbReference type="EMBL" id="KAH0553080.1"/>
    </source>
</evidence>
<evidence type="ECO:0008006" key="3">
    <source>
        <dbReference type="Google" id="ProtNLM"/>
    </source>
</evidence>
<name>A0A9P8IJY2_9PEZI</name>
<dbReference type="AlphaFoldDB" id="A0A9P8IJY2"/>
<evidence type="ECO:0000313" key="2">
    <source>
        <dbReference type="Proteomes" id="UP000750711"/>
    </source>
</evidence>
<protein>
    <recommendedName>
        <fullName evidence="3">F-box domain-containing protein</fullName>
    </recommendedName>
</protein>
<gene>
    <name evidence="1" type="ORF">GP486_006728</name>
</gene>
<dbReference type="EMBL" id="JAGHQM010001610">
    <property type="protein sequence ID" value="KAH0553080.1"/>
    <property type="molecule type" value="Genomic_DNA"/>
</dbReference>
<organism evidence="1 2">
    <name type="scientific">Trichoglossum hirsutum</name>
    <dbReference type="NCBI Taxonomy" id="265104"/>
    <lineage>
        <taxon>Eukaryota</taxon>
        <taxon>Fungi</taxon>
        <taxon>Dikarya</taxon>
        <taxon>Ascomycota</taxon>
        <taxon>Pezizomycotina</taxon>
        <taxon>Geoglossomycetes</taxon>
        <taxon>Geoglossales</taxon>
        <taxon>Geoglossaceae</taxon>
        <taxon>Trichoglossum</taxon>
    </lineage>
</organism>
<dbReference type="CDD" id="cd09917">
    <property type="entry name" value="F-box_SF"/>
    <property type="match status" value="1"/>
</dbReference>
<sequence length="146" mass="16454">MSKFLWGPNRSWLLLRHSLRSSGKSPSLNIINTSDEIFKHLQPNDLAKLALTSRALYAAVQVTLYRRPQVKSYHALHLFVGSLNLASQYAVAVRGTKYKWWREDRPLSKDVSELDITIDPVQEGVRSGGRRPTTVLIAGMIKIVVA</sequence>
<dbReference type="Proteomes" id="UP000750711">
    <property type="component" value="Unassembled WGS sequence"/>
</dbReference>